<reference evidence="2" key="1">
    <citation type="journal article" date="2015" name="Nature">
        <title>Complex archaea that bridge the gap between prokaryotes and eukaryotes.</title>
        <authorList>
            <person name="Spang A."/>
            <person name="Saw J.H."/>
            <person name="Jorgensen S.L."/>
            <person name="Zaremba-Niedzwiedzka K."/>
            <person name="Martijn J."/>
            <person name="Lind A.E."/>
            <person name="van Eijk R."/>
            <person name="Schleper C."/>
            <person name="Guy L."/>
            <person name="Ettema T.J."/>
        </authorList>
    </citation>
    <scope>NUCLEOTIDE SEQUENCE</scope>
</reference>
<evidence type="ECO:0000313" key="2">
    <source>
        <dbReference type="EMBL" id="KKK47355.1"/>
    </source>
</evidence>
<proteinExistence type="predicted"/>
<accession>A0A0F8WGT7</accession>
<sequence>MKKNNKGWFKKKHKTNLGRKRPDTSERMKGNQINKGRPSSRKGKEFWGIKQREEISRRQKGKHNSPNTEFKKGQTSGKKNSNWKGGITPINAKIRASTEYKEMIILVDFVIKLEEG</sequence>
<feature type="compositionally biased region" description="Basic and acidic residues" evidence="1">
    <location>
        <begin position="42"/>
        <end position="57"/>
    </location>
</feature>
<gene>
    <name evidence="2" type="ORF">LCGC14_3156050</name>
</gene>
<name>A0A0F8WGT7_9ZZZZ</name>
<feature type="compositionally biased region" description="Basic residues" evidence="1">
    <location>
        <begin position="1"/>
        <end position="19"/>
    </location>
</feature>
<protein>
    <recommendedName>
        <fullName evidence="3">Nuclease associated modular domain-containing protein</fullName>
    </recommendedName>
</protein>
<evidence type="ECO:0000256" key="1">
    <source>
        <dbReference type="SAM" id="MobiDB-lite"/>
    </source>
</evidence>
<comment type="caution">
    <text evidence="2">The sequence shown here is derived from an EMBL/GenBank/DDBJ whole genome shotgun (WGS) entry which is preliminary data.</text>
</comment>
<evidence type="ECO:0008006" key="3">
    <source>
        <dbReference type="Google" id="ProtNLM"/>
    </source>
</evidence>
<dbReference type="AlphaFoldDB" id="A0A0F8WGT7"/>
<dbReference type="EMBL" id="LAZR01069620">
    <property type="protein sequence ID" value="KKK47355.1"/>
    <property type="molecule type" value="Genomic_DNA"/>
</dbReference>
<feature type="compositionally biased region" description="Basic and acidic residues" evidence="1">
    <location>
        <begin position="20"/>
        <end position="29"/>
    </location>
</feature>
<organism evidence="2">
    <name type="scientific">marine sediment metagenome</name>
    <dbReference type="NCBI Taxonomy" id="412755"/>
    <lineage>
        <taxon>unclassified sequences</taxon>
        <taxon>metagenomes</taxon>
        <taxon>ecological metagenomes</taxon>
    </lineage>
</organism>
<feature type="compositionally biased region" description="Polar residues" evidence="1">
    <location>
        <begin position="64"/>
        <end position="83"/>
    </location>
</feature>
<feature type="region of interest" description="Disordered" evidence="1">
    <location>
        <begin position="1"/>
        <end position="87"/>
    </location>
</feature>